<dbReference type="AlphaFoldDB" id="A0AAN6N2H4"/>
<dbReference type="EMBL" id="MU853891">
    <property type="protein sequence ID" value="KAK3936222.1"/>
    <property type="molecule type" value="Genomic_DNA"/>
</dbReference>
<sequence>MPRNTNHPVDSPEITIRMKHGIHTIFMFVGLDDSFSKITDELLTILRDLYPDGLTTSIHPPKQTSVPASNTEVRVVYGLPKNLSNLSLGWERFDVKETDRPFDRSELRNNCSVAFTLIGAGERDENAQFEVEIPTLEDGFASASSK</sequence>
<organism evidence="1 2">
    <name type="scientific">Diplogelasinospora grovesii</name>
    <dbReference type="NCBI Taxonomy" id="303347"/>
    <lineage>
        <taxon>Eukaryota</taxon>
        <taxon>Fungi</taxon>
        <taxon>Dikarya</taxon>
        <taxon>Ascomycota</taxon>
        <taxon>Pezizomycotina</taxon>
        <taxon>Sordariomycetes</taxon>
        <taxon>Sordariomycetidae</taxon>
        <taxon>Sordariales</taxon>
        <taxon>Diplogelasinosporaceae</taxon>
        <taxon>Diplogelasinospora</taxon>
    </lineage>
</organism>
<accession>A0AAN6N2H4</accession>
<evidence type="ECO:0000313" key="1">
    <source>
        <dbReference type="EMBL" id="KAK3936222.1"/>
    </source>
</evidence>
<evidence type="ECO:0000313" key="2">
    <source>
        <dbReference type="Proteomes" id="UP001303473"/>
    </source>
</evidence>
<dbReference type="Proteomes" id="UP001303473">
    <property type="component" value="Unassembled WGS sequence"/>
</dbReference>
<keyword evidence="2" id="KW-1185">Reference proteome</keyword>
<protein>
    <submittedName>
        <fullName evidence="1">Uncharacterized protein</fullName>
    </submittedName>
</protein>
<gene>
    <name evidence="1" type="ORF">QBC46DRAFT_296657</name>
</gene>
<proteinExistence type="predicted"/>
<comment type="caution">
    <text evidence="1">The sequence shown here is derived from an EMBL/GenBank/DDBJ whole genome shotgun (WGS) entry which is preliminary data.</text>
</comment>
<name>A0AAN6N2H4_9PEZI</name>
<reference evidence="2" key="1">
    <citation type="journal article" date="2023" name="Mol. Phylogenet. Evol.">
        <title>Genome-scale phylogeny and comparative genomics of the fungal order Sordariales.</title>
        <authorList>
            <person name="Hensen N."/>
            <person name="Bonometti L."/>
            <person name="Westerberg I."/>
            <person name="Brannstrom I.O."/>
            <person name="Guillou S."/>
            <person name="Cros-Aarteil S."/>
            <person name="Calhoun S."/>
            <person name="Haridas S."/>
            <person name="Kuo A."/>
            <person name="Mondo S."/>
            <person name="Pangilinan J."/>
            <person name="Riley R."/>
            <person name="LaButti K."/>
            <person name="Andreopoulos B."/>
            <person name="Lipzen A."/>
            <person name="Chen C."/>
            <person name="Yan M."/>
            <person name="Daum C."/>
            <person name="Ng V."/>
            <person name="Clum A."/>
            <person name="Steindorff A."/>
            <person name="Ohm R.A."/>
            <person name="Martin F."/>
            <person name="Silar P."/>
            <person name="Natvig D.O."/>
            <person name="Lalanne C."/>
            <person name="Gautier V."/>
            <person name="Ament-Velasquez S.L."/>
            <person name="Kruys A."/>
            <person name="Hutchinson M.I."/>
            <person name="Powell A.J."/>
            <person name="Barry K."/>
            <person name="Miller A.N."/>
            <person name="Grigoriev I.V."/>
            <person name="Debuchy R."/>
            <person name="Gladieux P."/>
            <person name="Hiltunen Thoren M."/>
            <person name="Johannesson H."/>
        </authorList>
    </citation>
    <scope>NUCLEOTIDE SEQUENCE [LARGE SCALE GENOMIC DNA]</scope>
    <source>
        <strain evidence="2">CBS 340.73</strain>
    </source>
</reference>